<feature type="compositionally biased region" description="Polar residues" evidence="1">
    <location>
        <begin position="27"/>
        <end position="39"/>
    </location>
</feature>
<evidence type="ECO:0000313" key="2">
    <source>
        <dbReference type="EMBL" id="MDQ0506555.1"/>
    </source>
</evidence>
<evidence type="ECO:0000256" key="1">
    <source>
        <dbReference type="SAM" id="MobiDB-lite"/>
    </source>
</evidence>
<reference evidence="2 3" key="1">
    <citation type="submission" date="2023-07" db="EMBL/GenBank/DDBJ databases">
        <title>Genomic Encyclopedia of Type Strains, Phase IV (KMG-IV): sequencing the most valuable type-strain genomes for metagenomic binning, comparative biology and taxonomic classification.</title>
        <authorList>
            <person name="Goeker M."/>
        </authorList>
    </citation>
    <scope>NUCLEOTIDE SEQUENCE [LARGE SCALE GENOMIC DNA]</scope>
    <source>
        <strain evidence="2 3">DSM 3770</strain>
    </source>
</reference>
<proteinExistence type="predicted"/>
<dbReference type="EMBL" id="JAUSVY010000008">
    <property type="protein sequence ID" value="MDQ0506555.1"/>
    <property type="molecule type" value="Genomic_DNA"/>
</dbReference>
<feature type="region of interest" description="Disordered" evidence="1">
    <location>
        <begin position="1"/>
        <end position="46"/>
    </location>
</feature>
<comment type="caution">
    <text evidence="2">The sequence shown here is derived from an EMBL/GenBank/DDBJ whole genome shotgun (WGS) entry which is preliminary data.</text>
</comment>
<dbReference type="Proteomes" id="UP001241747">
    <property type="component" value="Unassembled WGS sequence"/>
</dbReference>
<dbReference type="RefSeq" id="WP_237346291.1">
    <property type="nucleotide sequence ID" value="NZ_JABWGX010000017.1"/>
</dbReference>
<gene>
    <name evidence="2" type="ORF">QOZ94_003366</name>
</gene>
<protein>
    <submittedName>
        <fullName evidence="2">Uncharacterized protein</fullName>
    </submittedName>
</protein>
<accession>A0ABU0LHF5</accession>
<keyword evidence="3" id="KW-1185">Reference proteome</keyword>
<evidence type="ECO:0000313" key="3">
    <source>
        <dbReference type="Proteomes" id="UP001241747"/>
    </source>
</evidence>
<feature type="region of interest" description="Disordered" evidence="1">
    <location>
        <begin position="53"/>
        <end position="72"/>
    </location>
</feature>
<sequence length="72" mass="7329">MRAPFSKAPAPRIRALGGAPSRAKAQSPASHGPASQGSAPTAGKVFRDFVATLEKLDTSRRRKTPGASGGEG</sequence>
<name>A0ABU0LHF5_XANAG</name>
<organism evidence="2 3">
    <name type="scientific">Xanthobacter agilis</name>
    <dbReference type="NCBI Taxonomy" id="47492"/>
    <lineage>
        <taxon>Bacteria</taxon>
        <taxon>Pseudomonadati</taxon>
        <taxon>Pseudomonadota</taxon>
        <taxon>Alphaproteobacteria</taxon>
        <taxon>Hyphomicrobiales</taxon>
        <taxon>Xanthobacteraceae</taxon>
        <taxon>Xanthobacter</taxon>
    </lineage>
</organism>